<dbReference type="InterPro" id="IPR049428">
    <property type="entry name" value="RecA-like_N"/>
</dbReference>
<proteinExistence type="predicted"/>
<dbReference type="GO" id="GO:0005815">
    <property type="term" value="C:microtubule organizing center"/>
    <property type="evidence" value="ECO:0007669"/>
    <property type="project" value="TreeGrafter"/>
</dbReference>
<dbReference type="InterPro" id="IPR027417">
    <property type="entry name" value="P-loop_NTPase"/>
</dbReference>
<evidence type="ECO:0000256" key="3">
    <source>
        <dbReference type="SAM" id="MobiDB-lite"/>
    </source>
</evidence>
<dbReference type="Pfam" id="PF00154">
    <property type="entry name" value="RecA_N"/>
    <property type="match status" value="1"/>
</dbReference>
<evidence type="ECO:0000256" key="2">
    <source>
        <dbReference type="ARBA" id="ARBA00023242"/>
    </source>
</evidence>
<evidence type="ECO:0000259" key="4">
    <source>
        <dbReference type="PROSITE" id="PS50162"/>
    </source>
</evidence>
<dbReference type="SUPFAM" id="SSF52540">
    <property type="entry name" value="P-loop containing nucleoside triphosphate hydrolases"/>
    <property type="match status" value="1"/>
</dbReference>
<dbReference type="GO" id="GO:0003697">
    <property type="term" value="F:single-stranded DNA binding"/>
    <property type="evidence" value="ECO:0007669"/>
    <property type="project" value="TreeGrafter"/>
</dbReference>
<dbReference type="PANTHER" id="PTHR46457">
    <property type="entry name" value="DNA REPAIR PROTEIN RAD51 HOMOLOG 4"/>
    <property type="match status" value="1"/>
</dbReference>
<organism evidence="5">
    <name type="scientific">Ananas comosus var. bracteatus</name>
    <name type="common">red pineapple</name>
    <dbReference type="NCBI Taxonomy" id="296719"/>
    <lineage>
        <taxon>Eukaryota</taxon>
        <taxon>Viridiplantae</taxon>
        <taxon>Streptophyta</taxon>
        <taxon>Embryophyta</taxon>
        <taxon>Tracheophyta</taxon>
        <taxon>Spermatophyta</taxon>
        <taxon>Magnoliopsida</taxon>
        <taxon>Liliopsida</taxon>
        <taxon>Poales</taxon>
        <taxon>Bromeliaceae</taxon>
        <taxon>Bromelioideae</taxon>
        <taxon>Ananas</taxon>
    </lineage>
</organism>
<dbReference type="GO" id="GO:0140664">
    <property type="term" value="F:ATP-dependent DNA damage sensor activity"/>
    <property type="evidence" value="ECO:0007669"/>
    <property type="project" value="InterPro"/>
</dbReference>
<dbReference type="Gene3D" id="3.40.50.300">
    <property type="entry name" value="P-loop containing nucleotide triphosphate hydrolases"/>
    <property type="match status" value="2"/>
</dbReference>
<evidence type="ECO:0000313" key="5">
    <source>
        <dbReference type="EMBL" id="CAD1817599.1"/>
    </source>
</evidence>
<dbReference type="PANTHER" id="PTHR46457:SF1">
    <property type="entry name" value="DNA REPAIR PROTEIN RAD51 HOMOLOG 4"/>
    <property type="match status" value="1"/>
</dbReference>
<protein>
    <recommendedName>
        <fullName evidence="4">RecA family profile 1 domain-containing protein</fullName>
    </recommendedName>
</protein>
<dbReference type="AlphaFoldDB" id="A0A6V7NG71"/>
<sequence length="222" mass="23763">MLTRFRVEGEGERSSMAENDDLGIERTASIQNPTKPSSSIGARVRATHDDDEDEEAARALSVMDSFHQPWLTGVELLDDANRNKHVLPTGLEGIDVLLGGGLREGQLIEIAGPSSSGKTQVCLHSASCIADKGSVMFLDTCNSFSPNRIACMVNQFSGPLFKEVKTGGYKICLLIIDSISSLIAPILGGKSPQGRLLMVSAGIVLKKLAHEFNLAVLVSAQR</sequence>
<gene>
    <name evidence="5" type="ORF">CB5_LOCUS810</name>
</gene>
<dbReference type="GO" id="GO:0000724">
    <property type="term" value="P:double-strand break repair via homologous recombination"/>
    <property type="evidence" value="ECO:0007669"/>
    <property type="project" value="TreeGrafter"/>
</dbReference>
<dbReference type="GO" id="GO:0005524">
    <property type="term" value="F:ATP binding"/>
    <property type="evidence" value="ECO:0007669"/>
    <property type="project" value="InterPro"/>
</dbReference>
<dbReference type="GO" id="GO:0000723">
    <property type="term" value="P:telomere maintenance"/>
    <property type="evidence" value="ECO:0007669"/>
    <property type="project" value="TreeGrafter"/>
</dbReference>
<dbReference type="InterPro" id="IPR051988">
    <property type="entry name" value="HRR_RAD51_Paralog"/>
</dbReference>
<feature type="region of interest" description="Disordered" evidence="3">
    <location>
        <begin position="1"/>
        <end position="51"/>
    </location>
</feature>
<keyword evidence="2" id="KW-0539">Nucleus</keyword>
<feature type="compositionally biased region" description="Polar residues" evidence="3">
    <location>
        <begin position="28"/>
        <end position="40"/>
    </location>
</feature>
<feature type="compositionally biased region" description="Basic and acidic residues" evidence="3">
    <location>
        <begin position="1"/>
        <end position="15"/>
    </location>
</feature>
<dbReference type="PROSITE" id="PS50162">
    <property type="entry name" value="RECA_2"/>
    <property type="match status" value="1"/>
</dbReference>
<dbReference type="InterPro" id="IPR020588">
    <property type="entry name" value="RecA_ATP-bd"/>
</dbReference>
<dbReference type="EMBL" id="LR862129">
    <property type="protein sequence ID" value="CAD1817599.1"/>
    <property type="molecule type" value="Genomic_DNA"/>
</dbReference>
<name>A0A6V7NG71_ANACO</name>
<dbReference type="GO" id="GO:0005657">
    <property type="term" value="C:replication fork"/>
    <property type="evidence" value="ECO:0007669"/>
    <property type="project" value="TreeGrafter"/>
</dbReference>
<dbReference type="GO" id="GO:0007131">
    <property type="term" value="P:reciprocal meiotic recombination"/>
    <property type="evidence" value="ECO:0007669"/>
    <property type="project" value="TreeGrafter"/>
</dbReference>
<feature type="domain" description="RecA family profile 1" evidence="4">
    <location>
        <begin position="83"/>
        <end position="222"/>
    </location>
</feature>
<accession>A0A6V7NG71</accession>
<comment type="subcellular location">
    <subcellularLocation>
        <location evidence="1">Nucleus</location>
    </subcellularLocation>
</comment>
<dbReference type="GO" id="GO:0000400">
    <property type="term" value="F:four-way junction DNA binding"/>
    <property type="evidence" value="ECO:0007669"/>
    <property type="project" value="TreeGrafter"/>
</dbReference>
<reference evidence="5" key="1">
    <citation type="submission" date="2020-07" db="EMBL/GenBank/DDBJ databases">
        <authorList>
            <person name="Lin J."/>
        </authorList>
    </citation>
    <scope>NUCLEOTIDE SEQUENCE</scope>
</reference>
<evidence type="ECO:0000256" key="1">
    <source>
        <dbReference type="ARBA" id="ARBA00004123"/>
    </source>
</evidence>
<dbReference type="GO" id="GO:0033063">
    <property type="term" value="C:Rad51B-Rad51C-Rad51D-XRCC2 complex"/>
    <property type="evidence" value="ECO:0007669"/>
    <property type="project" value="TreeGrafter"/>
</dbReference>
<dbReference type="GO" id="GO:0042148">
    <property type="term" value="P:DNA strand invasion"/>
    <property type="evidence" value="ECO:0007669"/>
    <property type="project" value="TreeGrafter"/>
</dbReference>